<proteinExistence type="predicted"/>
<dbReference type="Proteomes" id="UP001222325">
    <property type="component" value="Unassembled WGS sequence"/>
</dbReference>
<gene>
    <name evidence="2" type="ORF">B0H15DRAFT_950271</name>
</gene>
<reference evidence="2" key="1">
    <citation type="submission" date="2023-03" db="EMBL/GenBank/DDBJ databases">
        <title>Massive genome expansion in bonnet fungi (Mycena s.s.) driven by repeated elements and novel gene families across ecological guilds.</title>
        <authorList>
            <consortium name="Lawrence Berkeley National Laboratory"/>
            <person name="Harder C.B."/>
            <person name="Miyauchi S."/>
            <person name="Viragh M."/>
            <person name="Kuo A."/>
            <person name="Thoen E."/>
            <person name="Andreopoulos B."/>
            <person name="Lu D."/>
            <person name="Skrede I."/>
            <person name="Drula E."/>
            <person name="Henrissat B."/>
            <person name="Morin E."/>
            <person name="Kohler A."/>
            <person name="Barry K."/>
            <person name="LaButti K."/>
            <person name="Morin E."/>
            <person name="Salamov A."/>
            <person name="Lipzen A."/>
            <person name="Mereny Z."/>
            <person name="Hegedus B."/>
            <person name="Baldrian P."/>
            <person name="Stursova M."/>
            <person name="Weitz H."/>
            <person name="Taylor A."/>
            <person name="Grigoriev I.V."/>
            <person name="Nagy L.G."/>
            <person name="Martin F."/>
            <person name="Kauserud H."/>
        </authorList>
    </citation>
    <scope>NUCLEOTIDE SEQUENCE</scope>
    <source>
        <strain evidence="2">CBHHK173m</strain>
    </source>
</reference>
<comment type="caution">
    <text evidence="2">The sequence shown here is derived from an EMBL/GenBank/DDBJ whole genome shotgun (WGS) entry which is preliminary data.</text>
</comment>
<sequence length="145" mass="16151">MQLWYFTVATQASGAHRLQVAAFDTRAHCYLGPLALLTHFPVRNASWREPPLRSPFRFRLRSPLRPPTPPPLRPPPQSPLPPSLPPSLPPLPPLLPRARSCNPAGALVPDTTWPVTVHGTYARHSSRSDHLAHTFFSSDPPRQDP</sequence>
<protein>
    <submittedName>
        <fullName evidence="2">Uncharacterized protein</fullName>
    </submittedName>
</protein>
<feature type="compositionally biased region" description="Pro residues" evidence="1">
    <location>
        <begin position="64"/>
        <end position="95"/>
    </location>
</feature>
<name>A0AAD6U6Y3_9AGAR</name>
<feature type="region of interest" description="Disordered" evidence="1">
    <location>
        <begin position="58"/>
        <end position="97"/>
    </location>
</feature>
<evidence type="ECO:0000313" key="2">
    <source>
        <dbReference type="EMBL" id="KAJ7086769.1"/>
    </source>
</evidence>
<accession>A0AAD6U6Y3</accession>
<dbReference type="EMBL" id="JARJCN010000030">
    <property type="protein sequence ID" value="KAJ7086769.1"/>
    <property type="molecule type" value="Genomic_DNA"/>
</dbReference>
<evidence type="ECO:0000256" key="1">
    <source>
        <dbReference type="SAM" id="MobiDB-lite"/>
    </source>
</evidence>
<keyword evidence="3" id="KW-1185">Reference proteome</keyword>
<evidence type="ECO:0000313" key="3">
    <source>
        <dbReference type="Proteomes" id="UP001222325"/>
    </source>
</evidence>
<dbReference type="AlphaFoldDB" id="A0AAD6U6Y3"/>
<organism evidence="2 3">
    <name type="scientific">Mycena belliarum</name>
    <dbReference type="NCBI Taxonomy" id="1033014"/>
    <lineage>
        <taxon>Eukaryota</taxon>
        <taxon>Fungi</taxon>
        <taxon>Dikarya</taxon>
        <taxon>Basidiomycota</taxon>
        <taxon>Agaricomycotina</taxon>
        <taxon>Agaricomycetes</taxon>
        <taxon>Agaricomycetidae</taxon>
        <taxon>Agaricales</taxon>
        <taxon>Marasmiineae</taxon>
        <taxon>Mycenaceae</taxon>
        <taxon>Mycena</taxon>
    </lineage>
</organism>